<protein>
    <submittedName>
        <fullName evidence="1">Uncharacterized protein</fullName>
    </submittedName>
</protein>
<evidence type="ECO:0000313" key="1">
    <source>
        <dbReference type="EMBL" id="KAK9152531.1"/>
    </source>
</evidence>
<proteinExistence type="predicted"/>
<sequence length="61" mass="7145">MGTSLGYVTNKFIAQFKREVVPRRYCFGLHLTDTKAHDQSVQLSESICDFFFFSLWFSICQ</sequence>
<dbReference type="Proteomes" id="UP001417504">
    <property type="component" value="Unassembled WGS sequence"/>
</dbReference>
<dbReference type="EMBL" id="JBBNAE010000001">
    <property type="protein sequence ID" value="KAK9152531.1"/>
    <property type="molecule type" value="Genomic_DNA"/>
</dbReference>
<keyword evidence="2" id="KW-1185">Reference proteome</keyword>
<reference evidence="1 2" key="1">
    <citation type="submission" date="2024-01" db="EMBL/GenBank/DDBJ databases">
        <title>Genome assemblies of Stephania.</title>
        <authorList>
            <person name="Yang L."/>
        </authorList>
    </citation>
    <scope>NUCLEOTIDE SEQUENCE [LARGE SCALE GENOMIC DNA]</scope>
    <source>
        <strain evidence="1">QJT</strain>
        <tissue evidence="1">Leaf</tissue>
    </source>
</reference>
<gene>
    <name evidence="1" type="ORF">Sjap_000011</name>
</gene>
<name>A0AAP0PTM0_9MAGN</name>
<comment type="caution">
    <text evidence="1">The sequence shown here is derived from an EMBL/GenBank/DDBJ whole genome shotgun (WGS) entry which is preliminary data.</text>
</comment>
<dbReference type="AlphaFoldDB" id="A0AAP0PTM0"/>
<organism evidence="1 2">
    <name type="scientific">Stephania japonica</name>
    <dbReference type="NCBI Taxonomy" id="461633"/>
    <lineage>
        <taxon>Eukaryota</taxon>
        <taxon>Viridiplantae</taxon>
        <taxon>Streptophyta</taxon>
        <taxon>Embryophyta</taxon>
        <taxon>Tracheophyta</taxon>
        <taxon>Spermatophyta</taxon>
        <taxon>Magnoliopsida</taxon>
        <taxon>Ranunculales</taxon>
        <taxon>Menispermaceae</taxon>
        <taxon>Menispermoideae</taxon>
        <taxon>Cissampelideae</taxon>
        <taxon>Stephania</taxon>
    </lineage>
</organism>
<evidence type="ECO:0000313" key="2">
    <source>
        <dbReference type="Proteomes" id="UP001417504"/>
    </source>
</evidence>
<accession>A0AAP0PTM0</accession>